<evidence type="ECO:0000256" key="1">
    <source>
        <dbReference type="SAM" id="MobiDB-lite"/>
    </source>
</evidence>
<dbReference type="Gramene" id="PNW72313">
    <property type="protein sequence ID" value="PNW72313"/>
    <property type="gene ID" value="CHLRE_16g673300v5"/>
</dbReference>
<evidence type="ECO:0000313" key="3">
    <source>
        <dbReference type="Proteomes" id="UP000006906"/>
    </source>
</evidence>
<evidence type="ECO:0000313" key="2">
    <source>
        <dbReference type="EMBL" id="PNW72313.1"/>
    </source>
</evidence>
<name>A0A2K3CVK3_CHLRE</name>
<feature type="compositionally biased region" description="Pro residues" evidence="1">
    <location>
        <begin position="94"/>
        <end position="119"/>
    </location>
</feature>
<accession>A0A2K3CVK3</accession>
<feature type="compositionally biased region" description="Low complexity" evidence="1">
    <location>
        <begin position="69"/>
        <end position="88"/>
    </location>
</feature>
<proteinExistence type="predicted"/>
<dbReference type="InParanoid" id="A0A2K3CVK3"/>
<dbReference type="KEGG" id="cre:CHLRE_16g673300v5"/>
<dbReference type="GO" id="GO:0004842">
    <property type="term" value="F:ubiquitin-protein transferase activity"/>
    <property type="evidence" value="ECO:0007669"/>
    <property type="project" value="InterPro"/>
</dbReference>
<dbReference type="AlphaFoldDB" id="A0A2K3CVK3"/>
<sequence length="309" mass="31061">MLCAALSASARPALLRPRGAAQPATTHRTASFPAAAAAGRASRCAAPLAADIHMLRSYSSRRTSVRVAASAEEPAASSSSSPDVRSSEQQQALPPAPTPSSPLPPAAADPHAARPPPPASAAAVTAALSSVVGGVVDARLAGVRGQLVQEVVATLTSEPRLLLKELLLAVGEHAPASGGTDTAELRRRVTDLEARVEELGAAKGQQQQRGGEGSGSSGPGGELLIGAVETAAAVGVRAVGSTPGPYPGIRLPRTSPIPGQVVTLDNVCVGLVVRRGPDWDKIHTNFMEAGVDGGPGNDGVVTDVSKAGR</sequence>
<protein>
    <submittedName>
        <fullName evidence="2">Uncharacterized protein</fullName>
    </submittedName>
</protein>
<dbReference type="GO" id="GO:0046872">
    <property type="term" value="F:metal ion binding"/>
    <property type="evidence" value="ECO:0007669"/>
    <property type="project" value="InterPro"/>
</dbReference>
<dbReference type="SUPFAM" id="SSF159034">
    <property type="entry name" value="Mib/herc2 domain-like"/>
    <property type="match status" value="1"/>
</dbReference>
<feature type="region of interest" description="Disordered" evidence="1">
    <location>
        <begin position="69"/>
        <end position="119"/>
    </location>
</feature>
<dbReference type="EMBL" id="CM008977">
    <property type="protein sequence ID" value="PNW72313.1"/>
    <property type="molecule type" value="Genomic_DNA"/>
</dbReference>
<gene>
    <name evidence="2" type="ORF">CHLRE_16g673300v5</name>
</gene>
<keyword evidence="3" id="KW-1185">Reference proteome</keyword>
<dbReference type="PaxDb" id="3055-EDP01152"/>
<organism evidence="2 3">
    <name type="scientific">Chlamydomonas reinhardtii</name>
    <name type="common">Chlamydomonas smithii</name>
    <dbReference type="NCBI Taxonomy" id="3055"/>
    <lineage>
        <taxon>Eukaryota</taxon>
        <taxon>Viridiplantae</taxon>
        <taxon>Chlorophyta</taxon>
        <taxon>core chlorophytes</taxon>
        <taxon>Chlorophyceae</taxon>
        <taxon>CS clade</taxon>
        <taxon>Chlamydomonadales</taxon>
        <taxon>Chlamydomonadaceae</taxon>
        <taxon>Chlamydomonas</taxon>
    </lineage>
</organism>
<dbReference type="InterPro" id="IPR037252">
    <property type="entry name" value="Mib_Herc2_sf"/>
</dbReference>
<feature type="region of interest" description="Disordered" evidence="1">
    <location>
        <begin position="200"/>
        <end position="222"/>
    </location>
</feature>
<reference evidence="2 3" key="1">
    <citation type="journal article" date="2007" name="Science">
        <title>The Chlamydomonas genome reveals the evolution of key animal and plant functions.</title>
        <authorList>
            <person name="Merchant S.S."/>
            <person name="Prochnik S.E."/>
            <person name="Vallon O."/>
            <person name="Harris E.H."/>
            <person name="Karpowicz S.J."/>
            <person name="Witman G.B."/>
            <person name="Terry A."/>
            <person name="Salamov A."/>
            <person name="Fritz-Laylin L.K."/>
            <person name="Marechal-Drouard L."/>
            <person name="Marshall W.F."/>
            <person name="Qu L.H."/>
            <person name="Nelson D.R."/>
            <person name="Sanderfoot A.A."/>
            <person name="Spalding M.H."/>
            <person name="Kapitonov V.V."/>
            <person name="Ren Q."/>
            <person name="Ferris P."/>
            <person name="Lindquist E."/>
            <person name="Shapiro H."/>
            <person name="Lucas S.M."/>
            <person name="Grimwood J."/>
            <person name="Schmutz J."/>
            <person name="Cardol P."/>
            <person name="Cerutti H."/>
            <person name="Chanfreau G."/>
            <person name="Chen C.L."/>
            <person name="Cognat V."/>
            <person name="Croft M.T."/>
            <person name="Dent R."/>
            <person name="Dutcher S."/>
            <person name="Fernandez E."/>
            <person name="Fukuzawa H."/>
            <person name="Gonzalez-Ballester D."/>
            <person name="Gonzalez-Halphen D."/>
            <person name="Hallmann A."/>
            <person name="Hanikenne M."/>
            <person name="Hippler M."/>
            <person name="Inwood W."/>
            <person name="Jabbari K."/>
            <person name="Kalanon M."/>
            <person name="Kuras R."/>
            <person name="Lefebvre P.A."/>
            <person name="Lemaire S.D."/>
            <person name="Lobanov A.V."/>
            <person name="Lohr M."/>
            <person name="Manuell A."/>
            <person name="Meier I."/>
            <person name="Mets L."/>
            <person name="Mittag M."/>
            <person name="Mittelmeier T."/>
            <person name="Moroney J.V."/>
            <person name="Moseley J."/>
            <person name="Napoli C."/>
            <person name="Nedelcu A.M."/>
            <person name="Niyogi K."/>
            <person name="Novoselov S.V."/>
            <person name="Paulsen I.T."/>
            <person name="Pazour G."/>
            <person name="Purton S."/>
            <person name="Ral J.P."/>
            <person name="Riano-Pachon D.M."/>
            <person name="Riekhof W."/>
            <person name="Rymarquis L."/>
            <person name="Schroda M."/>
            <person name="Stern D."/>
            <person name="Umen J."/>
            <person name="Willows R."/>
            <person name="Wilson N."/>
            <person name="Zimmer S.L."/>
            <person name="Allmer J."/>
            <person name="Balk J."/>
            <person name="Bisova K."/>
            <person name="Chen C.J."/>
            <person name="Elias M."/>
            <person name="Gendler K."/>
            <person name="Hauser C."/>
            <person name="Lamb M.R."/>
            <person name="Ledford H."/>
            <person name="Long J.C."/>
            <person name="Minagawa J."/>
            <person name="Page M.D."/>
            <person name="Pan J."/>
            <person name="Pootakham W."/>
            <person name="Roje S."/>
            <person name="Rose A."/>
            <person name="Stahlberg E."/>
            <person name="Terauchi A.M."/>
            <person name="Yang P."/>
            <person name="Ball S."/>
            <person name="Bowler C."/>
            <person name="Dieckmann C.L."/>
            <person name="Gladyshev V.N."/>
            <person name="Green P."/>
            <person name="Jorgensen R."/>
            <person name="Mayfield S."/>
            <person name="Mueller-Roeber B."/>
            <person name="Rajamani S."/>
            <person name="Sayre R.T."/>
            <person name="Brokstein P."/>
            <person name="Dubchak I."/>
            <person name="Goodstein D."/>
            <person name="Hornick L."/>
            <person name="Huang Y.W."/>
            <person name="Jhaveri J."/>
            <person name="Luo Y."/>
            <person name="Martinez D."/>
            <person name="Ngau W.C."/>
            <person name="Otillar B."/>
            <person name="Poliakov A."/>
            <person name="Porter A."/>
            <person name="Szajkowski L."/>
            <person name="Werner G."/>
            <person name="Zhou K."/>
            <person name="Grigoriev I.V."/>
            <person name="Rokhsar D.S."/>
            <person name="Grossman A.R."/>
        </authorList>
    </citation>
    <scope>NUCLEOTIDE SEQUENCE [LARGE SCALE GENOMIC DNA]</scope>
    <source>
        <strain evidence="3">CC-503</strain>
    </source>
</reference>
<dbReference type="RefSeq" id="XP_042916150.1">
    <property type="nucleotide sequence ID" value="XM_043071211.1"/>
</dbReference>
<feature type="compositionally biased region" description="Gly residues" evidence="1">
    <location>
        <begin position="210"/>
        <end position="222"/>
    </location>
</feature>
<dbReference type="Proteomes" id="UP000006906">
    <property type="component" value="Chromosome 16"/>
</dbReference>
<dbReference type="GeneID" id="5717402"/>